<accession>A0A9D4TXV4</accession>
<evidence type="ECO:0000313" key="1">
    <source>
        <dbReference type="EMBL" id="KAI3437824.1"/>
    </source>
</evidence>
<organism evidence="1 2">
    <name type="scientific">Chlorella vulgaris</name>
    <name type="common">Green alga</name>
    <dbReference type="NCBI Taxonomy" id="3077"/>
    <lineage>
        <taxon>Eukaryota</taxon>
        <taxon>Viridiplantae</taxon>
        <taxon>Chlorophyta</taxon>
        <taxon>core chlorophytes</taxon>
        <taxon>Trebouxiophyceae</taxon>
        <taxon>Chlorellales</taxon>
        <taxon>Chlorellaceae</taxon>
        <taxon>Chlorella clade</taxon>
        <taxon>Chlorella</taxon>
    </lineage>
</organism>
<dbReference type="EMBL" id="SIDB01000001">
    <property type="protein sequence ID" value="KAI3437824.1"/>
    <property type="molecule type" value="Genomic_DNA"/>
</dbReference>
<dbReference type="Proteomes" id="UP001055712">
    <property type="component" value="Unassembled WGS sequence"/>
</dbReference>
<comment type="caution">
    <text evidence="1">The sequence shown here is derived from an EMBL/GenBank/DDBJ whole genome shotgun (WGS) entry which is preliminary data.</text>
</comment>
<name>A0A9D4TXV4_CHLVU</name>
<reference evidence="1" key="2">
    <citation type="submission" date="2020-11" db="EMBL/GenBank/DDBJ databases">
        <authorList>
            <person name="Cecchin M."/>
            <person name="Marcolungo L."/>
            <person name="Rossato M."/>
            <person name="Girolomoni L."/>
            <person name="Cosentino E."/>
            <person name="Cuine S."/>
            <person name="Li-Beisson Y."/>
            <person name="Delledonne M."/>
            <person name="Ballottari M."/>
        </authorList>
    </citation>
    <scope>NUCLEOTIDE SEQUENCE</scope>
    <source>
        <strain evidence="1">211/11P</strain>
        <tissue evidence="1">Whole cell</tissue>
    </source>
</reference>
<evidence type="ECO:0000313" key="2">
    <source>
        <dbReference type="Proteomes" id="UP001055712"/>
    </source>
</evidence>
<dbReference type="AlphaFoldDB" id="A0A9D4TXV4"/>
<keyword evidence="2" id="KW-1185">Reference proteome</keyword>
<reference evidence="1" key="1">
    <citation type="journal article" date="2019" name="Plant J.">
        <title>Chlorella vulgaris genome assembly and annotation reveals the molecular basis for metabolic acclimation to high light conditions.</title>
        <authorList>
            <person name="Cecchin M."/>
            <person name="Marcolungo L."/>
            <person name="Rossato M."/>
            <person name="Girolomoni L."/>
            <person name="Cosentino E."/>
            <person name="Cuine S."/>
            <person name="Li-Beisson Y."/>
            <person name="Delledonne M."/>
            <person name="Ballottari M."/>
        </authorList>
    </citation>
    <scope>NUCLEOTIDE SEQUENCE</scope>
    <source>
        <strain evidence="1">211/11P</strain>
    </source>
</reference>
<sequence length="99" mass="10875">MEAQARVLTGAKHRNEDMTQHLMQEEYHTSAHVVGDAELDLWRGRGIDALKKAEVLSRKCLVMSSFLCLVPVRTRACASVTQWVTLVPGGQRLSAAKGG</sequence>
<proteinExistence type="predicted"/>
<gene>
    <name evidence="1" type="ORF">D9Q98_000271</name>
</gene>
<protein>
    <submittedName>
        <fullName evidence="1">Uncharacterized protein</fullName>
    </submittedName>
</protein>